<dbReference type="InterPro" id="IPR007895">
    <property type="entry name" value="MASE1"/>
</dbReference>
<evidence type="ECO:0000313" key="15">
    <source>
        <dbReference type="EMBL" id="KJZ05476.1"/>
    </source>
</evidence>
<dbReference type="GO" id="GO:0000155">
    <property type="term" value="F:phosphorelay sensor kinase activity"/>
    <property type="evidence" value="ECO:0007669"/>
    <property type="project" value="InterPro"/>
</dbReference>
<dbReference type="Pfam" id="PF02518">
    <property type="entry name" value="HATPase_c"/>
    <property type="match status" value="1"/>
</dbReference>
<dbReference type="InterPro" id="IPR005467">
    <property type="entry name" value="His_kinase_dom"/>
</dbReference>
<dbReference type="EC" id="2.7.13.3" evidence="3"/>
<keyword evidence="7 11" id="KW-1133">Transmembrane helix</keyword>
<feature type="transmembrane region" description="Helical" evidence="11">
    <location>
        <begin position="202"/>
        <end position="220"/>
    </location>
</feature>
<dbReference type="SMART" id="SM00387">
    <property type="entry name" value="HATPase_c"/>
    <property type="match status" value="1"/>
</dbReference>
<feature type="transmembrane region" description="Helical" evidence="11">
    <location>
        <begin position="41"/>
        <end position="60"/>
    </location>
</feature>
<dbReference type="CDD" id="cd00082">
    <property type="entry name" value="HisKA"/>
    <property type="match status" value="1"/>
</dbReference>
<evidence type="ECO:0000256" key="4">
    <source>
        <dbReference type="ARBA" id="ARBA00022475"/>
    </source>
</evidence>
<dbReference type="InterPro" id="IPR006189">
    <property type="entry name" value="CHASE_dom"/>
</dbReference>
<dbReference type="CDD" id="cd16922">
    <property type="entry name" value="HATPase_EvgS-ArcB-TorS-like"/>
    <property type="match status" value="1"/>
</dbReference>
<dbReference type="SUPFAM" id="SSF47384">
    <property type="entry name" value="Homodimeric domain of signal transducing histidine kinase"/>
    <property type="match status" value="1"/>
</dbReference>
<dbReference type="RefSeq" id="WP_046007246.1">
    <property type="nucleotide sequence ID" value="NZ_JXYA01000071.1"/>
</dbReference>
<evidence type="ECO:0000256" key="3">
    <source>
        <dbReference type="ARBA" id="ARBA00012438"/>
    </source>
</evidence>
<proteinExistence type="predicted"/>
<name>A0A0F4QCS1_9GAMM</name>
<feature type="transmembrane region" description="Helical" evidence="11">
    <location>
        <begin position="165"/>
        <end position="190"/>
    </location>
</feature>
<evidence type="ECO:0000259" key="13">
    <source>
        <dbReference type="PROSITE" id="PS50110"/>
    </source>
</evidence>
<dbReference type="SMART" id="SM00388">
    <property type="entry name" value="HisKA"/>
    <property type="match status" value="1"/>
</dbReference>
<dbReference type="PROSITE" id="PS50109">
    <property type="entry name" value="HIS_KIN"/>
    <property type="match status" value="1"/>
</dbReference>
<evidence type="ECO:0000313" key="16">
    <source>
        <dbReference type="Proteomes" id="UP000033452"/>
    </source>
</evidence>
<feature type="domain" description="Response regulatory" evidence="13">
    <location>
        <begin position="788"/>
        <end position="904"/>
    </location>
</feature>
<dbReference type="OrthoDB" id="9810730at2"/>
<comment type="subcellular location">
    <subcellularLocation>
        <location evidence="2">Cell membrane</location>
        <topology evidence="2">Multi-pass membrane protein</topology>
    </subcellularLocation>
</comment>
<comment type="caution">
    <text evidence="15">The sequence shown here is derived from an EMBL/GenBank/DDBJ whole genome shotgun (WGS) entry which is preliminary data.</text>
</comment>
<sequence length="906" mass="100973">MQFQFRTVYHQWTAYLLMAVSYFALGKLLTAFAFQDQVLPIWLPAGVGLVGVLVWGWRFLPGLFMASALFNWTTAHGYVFTDATLSQLLQVSIIALGACFQGLAGGSILRLWLGDPLRMRSRKHIAYYIFLVGIACNLISANIGVFSLSLFNPDYQFSHHWQNVVAWWLGDSLGILIFTPLLLLMLDAWAFKQHSYHRSRNVFATSFVLFLSVVLTTYLYNQGNIQAAKREAQRELRLVENLLLQQVNLSMLAVQGVAAKLQSLSEVNAQEFHQIAEQQRVRYPFLRAISWNVRVAQTQGNALQEKFDALYNGRVKLKGLPLAPDDPLVVVNYISPQADNFSALGFNVYSRENRKQALENPAITVLPQASDIIELVQSDTPIPAYLLFSPVYRRSAADPQADILGYATAVVQTDTILGSVLKRSQAGSYNIAVYDGNANAPFYSNHPISANSVPADSLFETRIQFGGQVWRIKLELRADFVASLNHRQTVLLLLLQLSITALITFIVLLNNYQHYELNHLVEQRTQSLRQAVEDAERANQAKSRFLANMSHELRTPLNAVVGFASLMRTTDSFETLQSYASRIDMAAKTLLNLVNDILDIAKIESNHLVIEQHDFNLQHLLSRIDSLFATSASDKGLQWQLNTNISSACWIKADELRIEQILLNLCSNAVKFTDSGKVTLHCEALHGDSDYLLTFSIIDTGIGIDEHKQQLIFAPFTQADASTSRRFGGTGLGLAISKELVELMAGELSVQSAPGQGSTFTFSLRCPFGDAQLAHTETPDHTVLKGMQVLVAEDNPVNQLVIKAMLQSIDVAFVLVSDGQQAVDACEEQTFDLILMDCQMPLLDGYQATALLRKRFNTQQLPIIALTADVMPEDKAYALAVGFNSHLAKPLERDKLVQCLTQYRPS</sequence>
<dbReference type="Gene3D" id="1.10.287.130">
    <property type="match status" value="1"/>
</dbReference>
<evidence type="ECO:0000259" key="14">
    <source>
        <dbReference type="PROSITE" id="PS50839"/>
    </source>
</evidence>
<comment type="catalytic activity">
    <reaction evidence="1">
        <text>ATP + protein L-histidine = ADP + protein N-phospho-L-histidine.</text>
        <dbReference type="EC" id="2.7.13.3"/>
    </reaction>
</comment>
<dbReference type="Gene3D" id="3.40.50.2300">
    <property type="match status" value="1"/>
</dbReference>
<dbReference type="PROSITE" id="PS50839">
    <property type="entry name" value="CHASE"/>
    <property type="match status" value="1"/>
</dbReference>
<dbReference type="InterPro" id="IPR036890">
    <property type="entry name" value="HATPase_C_sf"/>
</dbReference>
<dbReference type="AlphaFoldDB" id="A0A0F4QCS1"/>
<dbReference type="InterPro" id="IPR004358">
    <property type="entry name" value="Sig_transdc_His_kin-like_C"/>
</dbReference>
<dbReference type="EMBL" id="JXYA01000071">
    <property type="protein sequence ID" value="KJZ05476.1"/>
    <property type="molecule type" value="Genomic_DNA"/>
</dbReference>
<dbReference type="PRINTS" id="PR00344">
    <property type="entry name" value="BCTRLSENSOR"/>
</dbReference>
<dbReference type="SUPFAM" id="SSF55874">
    <property type="entry name" value="ATPase domain of HSP90 chaperone/DNA topoisomerase II/histidine kinase"/>
    <property type="match status" value="1"/>
</dbReference>
<keyword evidence="9 11" id="KW-0472">Membrane</keyword>
<dbReference type="Pfam" id="PF00072">
    <property type="entry name" value="Response_reg"/>
    <property type="match status" value="1"/>
</dbReference>
<evidence type="ECO:0000256" key="10">
    <source>
        <dbReference type="PROSITE-ProRule" id="PRU00169"/>
    </source>
</evidence>
<dbReference type="PANTHER" id="PTHR45339">
    <property type="entry name" value="HYBRID SIGNAL TRANSDUCTION HISTIDINE KINASE J"/>
    <property type="match status" value="1"/>
</dbReference>
<dbReference type="Proteomes" id="UP000033452">
    <property type="component" value="Unassembled WGS sequence"/>
</dbReference>
<evidence type="ECO:0000256" key="6">
    <source>
        <dbReference type="ARBA" id="ARBA00022692"/>
    </source>
</evidence>
<reference evidence="15 16" key="1">
    <citation type="journal article" date="2015" name="BMC Genomics">
        <title>Genome mining reveals unlocked bioactive potential of marine Gram-negative bacteria.</title>
        <authorList>
            <person name="Machado H."/>
            <person name="Sonnenschein E.C."/>
            <person name="Melchiorsen J."/>
            <person name="Gram L."/>
        </authorList>
    </citation>
    <scope>NUCLEOTIDE SEQUENCE [LARGE SCALE GENOMIC DNA]</scope>
    <source>
        <strain evidence="15 16">S2471</strain>
    </source>
</reference>
<keyword evidence="16" id="KW-1185">Reference proteome</keyword>
<evidence type="ECO:0000256" key="7">
    <source>
        <dbReference type="ARBA" id="ARBA00022989"/>
    </source>
</evidence>
<dbReference type="GO" id="GO:0005886">
    <property type="term" value="C:plasma membrane"/>
    <property type="evidence" value="ECO:0007669"/>
    <property type="project" value="UniProtKB-SubCell"/>
</dbReference>
<keyword evidence="15" id="KW-0418">Kinase</keyword>
<accession>A0A0F4QCS1</accession>
<keyword evidence="5 10" id="KW-0597">Phosphoprotein</keyword>
<protein>
    <recommendedName>
        <fullName evidence="3">histidine kinase</fullName>
        <ecNumber evidence="3">2.7.13.3</ecNumber>
    </recommendedName>
</protein>
<feature type="domain" description="Histidine kinase" evidence="12">
    <location>
        <begin position="548"/>
        <end position="768"/>
    </location>
</feature>
<feature type="transmembrane region" description="Helical" evidence="11">
    <location>
        <begin position="88"/>
        <end position="113"/>
    </location>
</feature>
<feature type="modified residue" description="4-aspartylphosphate" evidence="10">
    <location>
        <position position="837"/>
    </location>
</feature>
<dbReference type="InterPro" id="IPR001789">
    <property type="entry name" value="Sig_transdc_resp-reg_receiver"/>
</dbReference>
<evidence type="ECO:0000256" key="11">
    <source>
        <dbReference type="SAM" id="Phobius"/>
    </source>
</evidence>
<evidence type="ECO:0000256" key="1">
    <source>
        <dbReference type="ARBA" id="ARBA00000085"/>
    </source>
</evidence>
<keyword evidence="15" id="KW-0808">Transferase</keyword>
<dbReference type="Pfam" id="PF03924">
    <property type="entry name" value="CHASE"/>
    <property type="match status" value="1"/>
</dbReference>
<dbReference type="Gene3D" id="3.30.565.10">
    <property type="entry name" value="Histidine kinase-like ATPase, C-terminal domain"/>
    <property type="match status" value="1"/>
</dbReference>
<dbReference type="InterPro" id="IPR003594">
    <property type="entry name" value="HATPase_dom"/>
</dbReference>
<dbReference type="FunFam" id="3.30.565.10:FF:000010">
    <property type="entry name" value="Sensor histidine kinase RcsC"/>
    <property type="match status" value="1"/>
</dbReference>
<dbReference type="InterPro" id="IPR042240">
    <property type="entry name" value="CHASE_sf"/>
</dbReference>
<dbReference type="Pfam" id="PF00512">
    <property type="entry name" value="HisKA"/>
    <property type="match status" value="1"/>
</dbReference>
<dbReference type="Pfam" id="PF05231">
    <property type="entry name" value="MASE1"/>
    <property type="match status" value="1"/>
</dbReference>
<dbReference type="SMART" id="SM00448">
    <property type="entry name" value="REC"/>
    <property type="match status" value="1"/>
</dbReference>
<evidence type="ECO:0000256" key="2">
    <source>
        <dbReference type="ARBA" id="ARBA00004651"/>
    </source>
</evidence>
<feature type="transmembrane region" description="Helical" evidence="11">
    <location>
        <begin position="125"/>
        <end position="145"/>
    </location>
</feature>
<dbReference type="InterPro" id="IPR011006">
    <property type="entry name" value="CheY-like_superfamily"/>
</dbReference>
<feature type="transmembrane region" description="Helical" evidence="11">
    <location>
        <begin position="12"/>
        <end position="34"/>
    </location>
</feature>
<evidence type="ECO:0000256" key="5">
    <source>
        <dbReference type="ARBA" id="ARBA00022553"/>
    </source>
</evidence>
<keyword evidence="6 11" id="KW-0812">Transmembrane</keyword>
<evidence type="ECO:0000256" key="8">
    <source>
        <dbReference type="ARBA" id="ARBA00023012"/>
    </source>
</evidence>
<gene>
    <name evidence="15" type="ORF">TW77_22695</name>
</gene>
<dbReference type="InterPro" id="IPR003661">
    <property type="entry name" value="HisK_dim/P_dom"/>
</dbReference>
<feature type="domain" description="CHASE" evidence="14">
    <location>
        <begin position="263"/>
        <end position="473"/>
    </location>
</feature>
<dbReference type="CDD" id="cd17546">
    <property type="entry name" value="REC_hyHK_CKI1_RcsC-like"/>
    <property type="match status" value="1"/>
</dbReference>
<dbReference type="PROSITE" id="PS50110">
    <property type="entry name" value="RESPONSE_REGULATORY"/>
    <property type="match status" value="1"/>
</dbReference>
<dbReference type="SMART" id="SM01079">
    <property type="entry name" value="CHASE"/>
    <property type="match status" value="1"/>
</dbReference>
<keyword evidence="4" id="KW-1003">Cell membrane</keyword>
<dbReference type="PANTHER" id="PTHR45339:SF1">
    <property type="entry name" value="HYBRID SIGNAL TRANSDUCTION HISTIDINE KINASE J"/>
    <property type="match status" value="1"/>
</dbReference>
<dbReference type="PATRIC" id="fig|43658.5.peg.4792"/>
<organism evidence="15 16">
    <name type="scientific">Pseudoalteromonas rubra</name>
    <dbReference type="NCBI Taxonomy" id="43658"/>
    <lineage>
        <taxon>Bacteria</taxon>
        <taxon>Pseudomonadati</taxon>
        <taxon>Pseudomonadota</taxon>
        <taxon>Gammaproteobacteria</taxon>
        <taxon>Alteromonadales</taxon>
        <taxon>Pseudoalteromonadaceae</taxon>
        <taxon>Pseudoalteromonas</taxon>
    </lineage>
</organism>
<evidence type="ECO:0000259" key="12">
    <source>
        <dbReference type="PROSITE" id="PS50109"/>
    </source>
</evidence>
<dbReference type="SUPFAM" id="SSF52172">
    <property type="entry name" value="CheY-like"/>
    <property type="match status" value="1"/>
</dbReference>
<evidence type="ECO:0000256" key="9">
    <source>
        <dbReference type="ARBA" id="ARBA00023136"/>
    </source>
</evidence>
<dbReference type="Gene3D" id="3.30.450.350">
    <property type="entry name" value="CHASE domain"/>
    <property type="match status" value="1"/>
</dbReference>
<dbReference type="InterPro" id="IPR036097">
    <property type="entry name" value="HisK_dim/P_sf"/>
</dbReference>
<keyword evidence="8" id="KW-0902">Two-component regulatory system</keyword>